<sequence>MKFYAIAAVVQASLSPSQTTQSSLDNLIAELEHFTDMPFDFIRGTELPADLLDMILDTTQSPQNDLFTVPDDIELPVAMTVDTLTEDESTLSATLSTTITPASVSTNENFTDLPFDFISGTELPADFLGTTQSPLIDLFTVPDEIELPVATTVDILIQDESTVSATSSTTLTSTSVSATETTKVSTTAFTTPATSTTSTVGSTSTLSSIEASVSENTLAAEEIEQEAAVTETENASSSISNTSSASTNEITSTVPSTTTPEPEPGQTTKPDTTIITATENIENAWNHNIEGLVNGRAMIIAHQGASGTFPAFTRASFEAAIDEGADVIGCDLAVSKDRKFMCLQYEYLRNWLLNEYSSDC</sequence>
<dbReference type="Pfam" id="PF03009">
    <property type="entry name" value="GDPD"/>
    <property type="match status" value="1"/>
</dbReference>
<evidence type="ECO:0000256" key="1">
    <source>
        <dbReference type="ARBA" id="ARBA00007277"/>
    </source>
</evidence>
<dbReference type="InParanoid" id="E4XZN1"/>
<dbReference type="GO" id="GO:0006629">
    <property type="term" value="P:lipid metabolic process"/>
    <property type="evidence" value="ECO:0007669"/>
    <property type="project" value="InterPro"/>
</dbReference>
<evidence type="ECO:0000256" key="5">
    <source>
        <dbReference type="ARBA" id="ARBA00022801"/>
    </source>
</evidence>
<keyword evidence="10" id="KW-1185">Reference proteome</keyword>
<dbReference type="GO" id="GO:0008889">
    <property type="term" value="F:glycerophosphodiester phosphodiesterase activity"/>
    <property type="evidence" value="ECO:0007669"/>
    <property type="project" value="UniProtKB-EC"/>
</dbReference>
<dbReference type="AlphaFoldDB" id="E4XZN1"/>
<evidence type="ECO:0000256" key="7">
    <source>
        <dbReference type="SAM" id="MobiDB-lite"/>
    </source>
</evidence>
<proteinExistence type="inferred from homology"/>
<dbReference type="PANTHER" id="PTHR43620:SF7">
    <property type="entry name" value="GLYCEROPHOSPHODIESTER PHOSPHODIESTERASE GDPD5-RELATED"/>
    <property type="match status" value="1"/>
</dbReference>
<name>E4XZN1_OIKDI</name>
<dbReference type="GO" id="GO:0006071">
    <property type="term" value="P:glycerol metabolic process"/>
    <property type="evidence" value="ECO:0007669"/>
    <property type="project" value="UniProtKB-KW"/>
</dbReference>
<gene>
    <name evidence="9" type="ORF">GSOID_T00011983001</name>
</gene>
<evidence type="ECO:0000313" key="9">
    <source>
        <dbReference type="EMBL" id="CBY15093.1"/>
    </source>
</evidence>
<evidence type="ECO:0000313" key="10">
    <source>
        <dbReference type="Proteomes" id="UP000001307"/>
    </source>
</evidence>
<dbReference type="OrthoDB" id="1058301at2759"/>
<evidence type="ECO:0000256" key="3">
    <source>
        <dbReference type="ARBA" id="ARBA00022729"/>
    </source>
</evidence>
<dbReference type="EC" id="3.1.4.46" evidence="2"/>
<accession>E4XZN1</accession>
<keyword evidence="4" id="KW-0319">Glycerol metabolism</keyword>
<dbReference type="SUPFAM" id="SSF51695">
    <property type="entry name" value="PLC-like phosphodiesterases"/>
    <property type="match status" value="1"/>
</dbReference>
<comment type="similarity">
    <text evidence="1">Belongs to the glycerophosphoryl diester phosphodiesterase family.</text>
</comment>
<feature type="region of interest" description="Disordered" evidence="7">
    <location>
        <begin position="164"/>
        <end position="206"/>
    </location>
</feature>
<evidence type="ECO:0000256" key="2">
    <source>
        <dbReference type="ARBA" id="ARBA00012247"/>
    </source>
</evidence>
<reference evidence="9" key="1">
    <citation type="journal article" date="2010" name="Science">
        <title>Plasticity of animal genome architecture unmasked by rapid evolution of a pelagic tunicate.</title>
        <authorList>
            <person name="Denoeud F."/>
            <person name="Henriet S."/>
            <person name="Mungpakdee S."/>
            <person name="Aury J.M."/>
            <person name="Da Silva C."/>
            <person name="Brinkmann H."/>
            <person name="Mikhaleva J."/>
            <person name="Olsen L.C."/>
            <person name="Jubin C."/>
            <person name="Canestro C."/>
            <person name="Bouquet J.M."/>
            <person name="Danks G."/>
            <person name="Poulain J."/>
            <person name="Campsteijn C."/>
            <person name="Adamski M."/>
            <person name="Cross I."/>
            <person name="Yadetie F."/>
            <person name="Muffato M."/>
            <person name="Louis A."/>
            <person name="Butcher S."/>
            <person name="Tsagkogeorga G."/>
            <person name="Konrad A."/>
            <person name="Singh S."/>
            <person name="Jensen M.F."/>
            <person name="Cong E.H."/>
            <person name="Eikeseth-Otteraa H."/>
            <person name="Noel B."/>
            <person name="Anthouard V."/>
            <person name="Porcel B.M."/>
            <person name="Kachouri-Lafond R."/>
            <person name="Nishino A."/>
            <person name="Ugolini M."/>
            <person name="Chourrout P."/>
            <person name="Nishida H."/>
            <person name="Aasland R."/>
            <person name="Huzurbazar S."/>
            <person name="Westhof E."/>
            <person name="Delsuc F."/>
            <person name="Lehrach H."/>
            <person name="Reinhardt R."/>
            <person name="Weissenbach J."/>
            <person name="Roy S.W."/>
            <person name="Artiguenave F."/>
            <person name="Postlethwait J.H."/>
            <person name="Manak J.R."/>
            <person name="Thompson E.M."/>
            <person name="Jaillon O."/>
            <person name="Du Pasquier L."/>
            <person name="Boudinot P."/>
            <person name="Liberles D.A."/>
            <person name="Volff J.N."/>
            <person name="Philippe H."/>
            <person name="Lenhard B."/>
            <person name="Roest Crollius H."/>
            <person name="Wincker P."/>
            <person name="Chourrout D."/>
        </authorList>
    </citation>
    <scope>NUCLEOTIDE SEQUENCE [LARGE SCALE GENOMIC DNA]</scope>
</reference>
<dbReference type="PANTHER" id="PTHR43620">
    <property type="entry name" value="GLYCEROPHOSPHORYL DIESTER PHOSPHODIESTERASE"/>
    <property type="match status" value="1"/>
</dbReference>
<evidence type="ECO:0000256" key="6">
    <source>
        <dbReference type="ARBA" id="ARBA00047512"/>
    </source>
</evidence>
<keyword evidence="5" id="KW-0378">Hydrolase</keyword>
<evidence type="ECO:0000259" key="8">
    <source>
        <dbReference type="PROSITE" id="PS51704"/>
    </source>
</evidence>
<feature type="domain" description="GP-PDE" evidence="8">
    <location>
        <begin position="297"/>
        <end position="360"/>
    </location>
</feature>
<keyword evidence="3" id="KW-0732">Signal</keyword>
<dbReference type="InterPro" id="IPR017946">
    <property type="entry name" value="PLC-like_Pdiesterase_TIM-brl"/>
</dbReference>
<feature type="compositionally biased region" description="Low complexity" evidence="7">
    <location>
        <begin position="230"/>
        <end position="271"/>
    </location>
</feature>
<evidence type="ECO:0000256" key="4">
    <source>
        <dbReference type="ARBA" id="ARBA00022798"/>
    </source>
</evidence>
<organism evidence="9">
    <name type="scientific">Oikopleura dioica</name>
    <name type="common">Tunicate</name>
    <dbReference type="NCBI Taxonomy" id="34765"/>
    <lineage>
        <taxon>Eukaryota</taxon>
        <taxon>Metazoa</taxon>
        <taxon>Chordata</taxon>
        <taxon>Tunicata</taxon>
        <taxon>Appendicularia</taxon>
        <taxon>Copelata</taxon>
        <taxon>Oikopleuridae</taxon>
        <taxon>Oikopleura</taxon>
    </lineage>
</organism>
<dbReference type="Gene3D" id="3.20.20.190">
    <property type="entry name" value="Phosphatidylinositol (PI) phosphodiesterase"/>
    <property type="match status" value="1"/>
</dbReference>
<dbReference type="Proteomes" id="UP000001307">
    <property type="component" value="Unassembled WGS sequence"/>
</dbReference>
<dbReference type="EMBL" id="FN653420">
    <property type="protein sequence ID" value="CBY15093.1"/>
    <property type="molecule type" value="Genomic_DNA"/>
</dbReference>
<feature type="region of interest" description="Disordered" evidence="7">
    <location>
        <begin position="226"/>
        <end position="271"/>
    </location>
</feature>
<dbReference type="PROSITE" id="PS51704">
    <property type="entry name" value="GP_PDE"/>
    <property type="match status" value="1"/>
</dbReference>
<dbReference type="InterPro" id="IPR030395">
    <property type="entry name" value="GP_PDE_dom"/>
</dbReference>
<comment type="catalytic activity">
    <reaction evidence="6">
        <text>a sn-glycero-3-phosphodiester + H2O = an alcohol + sn-glycerol 3-phosphate + H(+)</text>
        <dbReference type="Rhea" id="RHEA:12969"/>
        <dbReference type="ChEBI" id="CHEBI:15377"/>
        <dbReference type="ChEBI" id="CHEBI:15378"/>
        <dbReference type="ChEBI" id="CHEBI:30879"/>
        <dbReference type="ChEBI" id="CHEBI:57597"/>
        <dbReference type="ChEBI" id="CHEBI:83408"/>
        <dbReference type="EC" id="3.1.4.46"/>
    </reaction>
</comment>
<protein>
    <recommendedName>
        <fullName evidence="2">glycerophosphodiester phosphodiesterase</fullName>
        <ecNumber evidence="2">3.1.4.46</ecNumber>
    </recommendedName>
</protein>